<sequence length="286" mass="32900">MIHGMIHRLMCFDSSFDVFLILEGMAAKMALKLNSYGLYLTQNNGWCRVEQFYNKDLALEKEGREWLLEKHLQKYFSATVSTPSKSHVAPPPTNPITVTIEENVNATLERDGLKCGFEVHGTLSLQLLNRNAVFTELKLTENLKYTGDDVELYMDHRIGRKISGEVYLLACAPERWAKLLGIRDLLHPRLRLQDFLPIYNVSQEFVIATKKEPDQILYKPSGENELVAGGNQADVIPDFAISDCVEQLSSMFKPDFKVIKKRIEDLITREYLERDKENPNHFRYLA</sequence>
<evidence type="ECO:0000313" key="2">
    <source>
        <dbReference type="EMBL" id="PWA39224.1"/>
    </source>
</evidence>
<dbReference type="AlphaFoldDB" id="A0A2U1KR38"/>
<dbReference type="SMART" id="SM00884">
    <property type="entry name" value="Cullin_Nedd8"/>
    <property type="match status" value="1"/>
</dbReference>
<dbReference type="GO" id="GO:0006511">
    <property type="term" value="P:ubiquitin-dependent protein catabolic process"/>
    <property type="evidence" value="ECO:0007669"/>
    <property type="project" value="InterPro"/>
</dbReference>
<dbReference type="InterPro" id="IPR045093">
    <property type="entry name" value="Cullin"/>
</dbReference>
<proteinExistence type="predicted"/>
<gene>
    <name evidence="2" type="ORF">CTI12_AA573890</name>
</gene>
<dbReference type="Pfam" id="PF10557">
    <property type="entry name" value="Cullin_Nedd8"/>
    <property type="match status" value="1"/>
</dbReference>
<dbReference type="PROSITE" id="PS01256">
    <property type="entry name" value="CULLIN_1"/>
    <property type="match status" value="1"/>
</dbReference>
<dbReference type="GO" id="GO:0031461">
    <property type="term" value="C:cullin-RING ubiquitin ligase complex"/>
    <property type="evidence" value="ECO:0007669"/>
    <property type="project" value="InterPro"/>
</dbReference>
<evidence type="ECO:0000313" key="3">
    <source>
        <dbReference type="Proteomes" id="UP000245207"/>
    </source>
</evidence>
<reference evidence="2 3" key="1">
    <citation type="journal article" date="2018" name="Mol. Plant">
        <title>The genome of Artemisia annua provides insight into the evolution of Asteraceae family and artemisinin biosynthesis.</title>
        <authorList>
            <person name="Shen Q."/>
            <person name="Zhang L."/>
            <person name="Liao Z."/>
            <person name="Wang S."/>
            <person name="Yan T."/>
            <person name="Shi P."/>
            <person name="Liu M."/>
            <person name="Fu X."/>
            <person name="Pan Q."/>
            <person name="Wang Y."/>
            <person name="Lv Z."/>
            <person name="Lu X."/>
            <person name="Zhang F."/>
            <person name="Jiang W."/>
            <person name="Ma Y."/>
            <person name="Chen M."/>
            <person name="Hao X."/>
            <person name="Li L."/>
            <person name="Tang Y."/>
            <person name="Lv G."/>
            <person name="Zhou Y."/>
            <person name="Sun X."/>
            <person name="Brodelius P.E."/>
            <person name="Rose J.K.C."/>
            <person name="Tang K."/>
        </authorList>
    </citation>
    <scope>NUCLEOTIDE SEQUENCE [LARGE SCALE GENOMIC DNA]</scope>
    <source>
        <strain evidence="3">cv. Huhao1</strain>
        <tissue evidence="2">Leaf</tissue>
    </source>
</reference>
<protein>
    <submittedName>
        <fullName evidence="2">Cullin-1</fullName>
    </submittedName>
</protein>
<dbReference type="InterPro" id="IPR016157">
    <property type="entry name" value="Cullin_CS"/>
</dbReference>
<dbReference type="EMBL" id="PKPP01014828">
    <property type="protein sequence ID" value="PWA39224.1"/>
    <property type="molecule type" value="Genomic_DNA"/>
</dbReference>
<dbReference type="OrthoDB" id="27073at2759"/>
<dbReference type="InterPro" id="IPR019559">
    <property type="entry name" value="Cullin_neddylation_domain"/>
</dbReference>
<name>A0A2U1KR38_ARTAN</name>
<feature type="domain" description="Cullin neddylation" evidence="1">
    <location>
        <begin position="235"/>
        <end position="280"/>
    </location>
</feature>
<dbReference type="PANTHER" id="PTHR11932">
    <property type="entry name" value="CULLIN"/>
    <property type="match status" value="1"/>
</dbReference>
<dbReference type="InterPro" id="IPR036388">
    <property type="entry name" value="WH-like_DNA-bd_sf"/>
</dbReference>
<keyword evidence="3" id="KW-1185">Reference proteome</keyword>
<accession>A0A2U1KR38</accession>
<comment type="caution">
    <text evidence="2">The sequence shown here is derived from an EMBL/GenBank/DDBJ whole genome shotgun (WGS) entry which is preliminary data.</text>
</comment>
<dbReference type="GO" id="GO:0031625">
    <property type="term" value="F:ubiquitin protein ligase binding"/>
    <property type="evidence" value="ECO:0007669"/>
    <property type="project" value="InterPro"/>
</dbReference>
<dbReference type="Gene3D" id="1.10.10.10">
    <property type="entry name" value="Winged helix-like DNA-binding domain superfamily/Winged helix DNA-binding domain"/>
    <property type="match status" value="1"/>
</dbReference>
<dbReference type="STRING" id="35608.A0A2U1KR38"/>
<evidence type="ECO:0000259" key="1">
    <source>
        <dbReference type="SMART" id="SM00884"/>
    </source>
</evidence>
<dbReference type="InterPro" id="IPR036390">
    <property type="entry name" value="WH_DNA-bd_sf"/>
</dbReference>
<dbReference type="SUPFAM" id="SSF46785">
    <property type="entry name" value="Winged helix' DNA-binding domain"/>
    <property type="match status" value="1"/>
</dbReference>
<organism evidence="2 3">
    <name type="scientific">Artemisia annua</name>
    <name type="common">Sweet wormwood</name>
    <dbReference type="NCBI Taxonomy" id="35608"/>
    <lineage>
        <taxon>Eukaryota</taxon>
        <taxon>Viridiplantae</taxon>
        <taxon>Streptophyta</taxon>
        <taxon>Embryophyta</taxon>
        <taxon>Tracheophyta</taxon>
        <taxon>Spermatophyta</taxon>
        <taxon>Magnoliopsida</taxon>
        <taxon>eudicotyledons</taxon>
        <taxon>Gunneridae</taxon>
        <taxon>Pentapetalae</taxon>
        <taxon>asterids</taxon>
        <taxon>campanulids</taxon>
        <taxon>Asterales</taxon>
        <taxon>Asteraceae</taxon>
        <taxon>Asteroideae</taxon>
        <taxon>Anthemideae</taxon>
        <taxon>Artemisiinae</taxon>
        <taxon>Artemisia</taxon>
    </lineage>
</organism>
<dbReference type="Proteomes" id="UP000245207">
    <property type="component" value="Unassembled WGS sequence"/>
</dbReference>